<feature type="region of interest" description="Disordered" evidence="1">
    <location>
        <begin position="147"/>
        <end position="170"/>
    </location>
</feature>
<dbReference type="Proteomes" id="UP000078550">
    <property type="component" value="Unassembled WGS sequence"/>
</dbReference>
<evidence type="ECO:0000313" key="3">
    <source>
        <dbReference type="EMBL" id="SBT34876.1"/>
    </source>
</evidence>
<gene>
    <name evidence="3" type="ORF">POVWA1_024540</name>
    <name evidence="4" type="ORF">POVWA2_024420</name>
</gene>
<evidence type="ECO:0000256" key="1">
    <source>
        <dbReference type="SAM" id="MobiDB-lite"/>
    </source>
</evidence>
<keyword evidence="2" id="KW-0732">Signal</keyword>
<protein>
    <submittedName>
        <fullName evidence="3">Uncharacterized protein</fullName>
    </submittedName>
</protein>
<proteinExistence type="predicted"/>
<reference evidence="5 6" key="2">
    <citation type="submission" date="2016-05" db="EMBL/GenBank/DDBJ databases">
        <authorList>
            <person name="Naeem Raeece"/>
        </authorList>
    </citation>
    <scope>NUCLEOTIDE SEQUENCE [LARGE SCALE GENOMIC DNA]</scope>
</reference>
<evidence type="ECO:0000256" key="2">
    <source>
        <dbReference type="SAM" id="SignalP"/>
    </source>
</evidence>
<evidence type="ECO:0000313" key="4">
    <source>
        <dbReference type="EMBL" id="SBT35299.1"/>
    </source>
</evidence>
<sequence length="1437" mass="165833">MVITQAFLLLLALIDIKCIICIKIENYKKNLSLQLKNCLHKNDEIRRKKETPLFVNINYAKKLNIGNTFIIEKWKRKCQLFSLAKRQKGEKEENKNVIFSPKRFQQSSANVISHDSDENIVKKKNDNTISDCKEIINVYRGGEVETNRGSTNGKVESAPGKTQRGTGTNETHIKEKGVKEKENTHVTNKRIYYNKIRVPLNVVDLQNTNVRSSLLSQREERWEQRLSRVRAPLTLLNHIYRSWKEKKFSNFLGALSDKDFDYTCMEQWLHKFSISLNKNHFKIKLKDDHVLIRNKFPSDDKETLREFKIEYNTINECLKMLIKDIEKFCSYEITSILWAVTIILLKCYKSSNNSGSILSTLHSTDMITSIVKNFKIFFSLTVKNLNNIKYNLSIDESLWAIWSICKLLYFNISFDAWLSGETVPRDEAFGSVSGDVSGDVSDYVIGDVSDYVIGDVSDYVSGDVSGATRRGNDGRSDLCTVREEAHICRMSDEEMKINTDKVKKKIPEYTDLQVQFLMKKFKLSCSGCSGCSGSSGGLNNLSKYNKDIFRIKTLSKIYKLIKCISKIFYPLKNKNIMNIILHNNYNILDINIIGKFIEICNDTLVKYVDYFVFIINYINSVAVNRGVYKKKGIPSKVNSMENCSKGRGGGGESLLVEINENVKRQYKNELIFIYNCLKNSLVSMIKLDLKNKFIYDWLNKNIHLFQFVRVAGGGSLPNTKEEAEIENESHIENERVVAGRENGEVKIHGEGGLQSGGIVLGRNATGDYGYEVNGFHDRDDTSHANIVLGEKGEKKETGQSQSSSDVCLDVLALSRFNKLYNSDMKRKLIENVERSIENSVKKIEAVYAKGGSSVDGIREEGESGEEQKLPSYVVINDIYIIREKRIEEMYNQETKTFYKKNKNVEFLNVIMPKQLSIFINYIGRNTTLVAKEKLNKIILLSVKYINITKFNYFTSNDIIHFLQGLLNYVGSRINSELWHEPISKMLSLLCSTVQHSFLKWKSSNICQLIYLLAKFKHIHRYIFNQFDEYLSFIKFPLYVYEKANLFDDIRERTYSNQGMEQVSPMVENSESINNNTDNGEATNRANIYINDVKYDNLGSAMWAMTSLSKNVIKKKNYLKFFYLFSVYFSLHMKLFLCRERYNGRGANGSIDRDWIFLRDNAHLFKMPLDTMTELSYMLYSLAHINKNALRETIFHENEIISQGKNREISEFATLGFDLCIEDIDNLYDVDRHKQVEQNRGEVTIDGTRISGNIESGGHNHMYNKRENRISLKENVLQFKYERVNLSSEFLNLLMQKLISYMSYILEKGTILEEITQSNNTPYMSNLSKRNKVEVIDIMKLIYSFFILLNQNIQKNKKEEINIDILEIIIHKYNLVIKKILNSISYIYFIIDTYSLISNICTLDTSTKGMIKVSLVLVVVTRVVHLYPSTSGAEEVRA</sequence>
<evidence type="ECO:0000313" key="5">
    <source>
        <dbReference type="Proteomes" id="UP000078550"/>
    </source>
</evidence>
<dbReference type="EMBL" id="FLRE01000095">
    <property type="protein sequence ID" value="SBT35299.1"/>
    <property type="molecule type" value="Genomic_DNA"/>
</dbReference>
<feature type="chain" id="PRO_5015059892" evidence="2">
    <location>
        <begin position="22"/>
        <end position="1437"/>
    </location>
</feature>
<dbReference type="Proteomes" id="UP000078555">
    <property type="component" value="Unassembled WGS sequence"/>
</dbReference>
<evidence type="ECO:0000313" key="6">
    <source>
        <dbReference type="Proteomes" id="UP000078555"/>
    </source>
</evidence>
<organism evidence="3 6">
    <name type="scientific">Plasmodium ovale wallikeri</name>
    <dbReference type="NCBI Taxonomy" id="864142"/>
    <lineage>
        <taxon>Eukaryota</taxon>
        <taxon>Sar</taxon>
        <taxon>Alveolata</taxon>
        <taxon>Apicomplexa</taxon>
        <taxon>Aconoidasida</taxon>
        <taxon>Haemosporida</taxon>
        <taxon>Plasmodiidae</taxon>
        <taxon>Plasmodium</taxon>
        <taxon>Plasmodium (Plasmodium)</taxon>
    </lineage>
</organism>
<reference evidence="3" key="1">
    <citation type="submission" date="2016-05" db="EMBL/GenBank/DDBJ databases">
        <authorList>
            <person name="Lavstsen T."/>
            <person name="Jespersen J.S."/>
        </authorList>
    </citation>
    <scope>NUCLEOTIDE SEQUENCE [LARGE SCALE GENOMIC DNA]</scope>
</reference>
<name>A0A1A8YTN4_PLAOA</name>
<keyword evidence="6" id="KW-1185">Reference proteome</keyword>
<accession>A0A1A8YTN4</accession>
<feature type="signal peptide" evidence="2">
    <location>
        <begin position="1"/>
        <end position="21"/>
    </location>
</feature>
<dbReference type="EMBL" id="FLRD01000074">
    <property type="protein sequence ID" value="SBT34876.1"/>
    <property type="molecule type" value="Genomic_DNA"/>
</dbReference>